<evidence type="ECO:0000259" key="2">
    <source>
        <dbReference type="PROSITE" id="PS51733"/>
    </source>
</evidence>
<evidence type="ECO:0000313" key="3">
    <source>
        <dbReference type="EMBL" id="CRI42991.1"/>
    </source>
</evidence>
<dbReference type="AlphaFoldDB" id="A0A0F7WTU1"/>
<accession>A0A0F7WTU1</accession>
<dbReference type="Gene3D" id="3.30.930.10">
    <property type="entry name" value="Bira Bifunctional Protein, Domain 2"/>
    <property type="match status" value="1"/>
</dbReference>
<dbReference type="EMBL" id="LN847057">
    <property type="protein sequence ID" value="CRI42991.1"/>
    <property type="molecule type" value="Genomic_DNA"/>
</dbReference>
<organism evidence="3">
    <name type="scientific">Chlamydia pneumoniae</name>
    <name type="common">Chlamydophila pneumoniae</name>
    <dbReference type="NCBI Taxonomy" id="83558"/>
    <lineage>
        <taxon>Bacteria</taxon>
        <taxon>Pseudomonadati</taxon>
        <taxon>Chlamydiota</taxon>
        <taxon>Chlamydiia</taxon>
        <taxon>Chlamydiales</taxon>
        <taxon>Chlamydiaceae</taxon>
        <taxon>Chlamydia/Chlamydophila group</taxon>
        <taxon>Chlamydia</taxon>
    </lineage>
</organism>
<dbReference type="NCBIfam" id="NF004607">
    <property type="entry name" value="PRK05935.1"/>
    <property type="match status" value="1"/>
</dbReference>
<dbReference type="NCBIfam" id="TIGR00121">
    <property type="entry name" value="birA_ligase"/>
    <property type="match status" value="1"/>
</dbReference>
<gene>
    <name evidence="3" type="ORF">BN1224_DC9_CA_00390</name>
</gene>
<feature type="domain" description="BPL/LPL catalytic" evidence="2">
    <location>
        <begin position="1"/>
        <end position="179"/>
    </location>
</feature>
<name>A0A0F7WTU1_CHLPN</name>
<evidence type="ECO:0000256" key="1">
    <source>
        <dbReference type="ARBA" id="ARBA00022598"/>
    </source>
</evidence>
<protein>
    <submittedName>
        <fullName evidence="3">Putative biotin-[acetyl-CoA-carboxylase] ligase</fullName>
    </submittedName>
</protein>
<dbReference type="InterPro" id="IPR004408">
    <property type="entry name" value="Biotin_CoA_COase_ligase"/>
</dbReference>
<keyword evidence="1 3" id="KW-0436">Ligase</keyword>
<dbReference type="CDD" id="cd16442">
    <property type="entry name" value="BPL"/>
    <property type="match status" value="1"/>
</dbReference>
<sequence length="192" mass="21084">MKVIYYEIEEIPSTNTMAKSYMHLWDPYALTVISTKCQTAGTGKFGKSWKSSRGDLLNTFCFFITDLHIDVSRLFRLGTEAVVALCKDLGITEAKIKWPNDVLVHGEKLCGVLPETLPVEGLLGVVLGIGLNGNTTKQALKDVGQPATSLQEILGHPIDLETTRELLIHHLLGVLQENLPDSLATKSNRGNI</sequence>
<dbReference type="GO" id="GO:0005737">
    <property type="term" value="C:cytoplasm"/>
    <property type="evidence" value="ECO:0007669"/>
    <property type="project" value="TreeGrafter"/>
</dbReference>
<dbReference type="SUPFAM" id="SSF55681">
    <property type="entry name" value="Class II aaRS and biotin synthetases"/>
    <property type="match status" value="1"/>
</dbReference>
<dbReference type="InterPro" id="IPR004143">
    <property type="entry name" value="BPL_LPL_catalytic"/>
</dbReference>
<dbReference type="GO" id="GO:0004077">
    <property type="term" value="F:biotin--[biotin carboxyl-carrier protein] ligase activity"/>
    <property type="evidence" value="ECO:0007669"/>
    <property type="project" value="InterPro"/>
</dbReference>
<dbReference type="PROSITE" id="PS51733">
    <property type="entry name" value="BPL_LPL_CATALYTIC"/>
    <property type="match status" value="1"/>
</dbReference>
<dbReference type="Pfam" id="PF03099">
    <property type="entry name" value="BPL_LplA_LipB"/>
    <property type="match status" value="1"/>
</dbReference>
<dbReference type="PANTHER" id="PTHR12835">
    <property type="entry name" value="BIOTIN PROTEIN LIGASE"/>
    <property type="match status" value="1"/>
</dbReference>
<dbReference type="InterPro" id="IPR045864">
    <property type="entry name" value="aa-tRNA-synth_II/BPL/LPL"/>
</dbReference>
<dbReference type="PANTHER" id="PTHR12835:SF5">
    <property type="entry name" value="BIOTIN--PROTEIN LIGASE"/>
    <property type="match status" value="1"/>
</dbReference>
<reference evidence="3" key="1">
    <citation type="submission" date="2015-05" db="EMBL/GenBank/DDBJ databases">
        <authorList>
            <person name="Rattei Thomas"/>
        </authorList>
    </citation>
    <scope>NUCLEOTIDE SEQUENCE</scope>
    <source>
        <strain evidence="3">DC9</strain>
    </source>
</reference>
<proteinExistence type="predicted"/>